<dbReference type="OrthoDB" id="2826359at2"/>
<keyword evidence="2" id="KW-0378">Hydrolase</keyword>
<evidence type="ECO:0000259" key="3">
    <source>
        <dbReference type="PROSITE" id="PS50263"/>
    </source>
</evidence>
<keyword evidence="5" id="KW-1185">Reference proteome</keyword>
<dbReference type="HOGENOM" id="CLU_030130_3_8_0"/>
<protein>
    <submittedName>
        <fullName evidence="4">Nitrilase/cyanide hydratase and apolipoprotein N-acyltransferase</fullName>
    </submittedName>
</protein>
<dbReference type="CDD" id="cd07197">
    <property type="entry name" value="nitrilase"/>
    <property type="match status" value="1"/>
</dbReference>
<dbReference type="SUPFAM" id="SSF56317">
    <property type="entry name" value="Carbon-nitrogen hydrolase"/>
    <property type="match status" value="1"/>
</dbReference>
<dbReference type="RefSeq" id="WP_013564233.1">
    <property type="nucleotide sequence ID" value="NC_014962.1"/>
</dbReference>
<dbReference type="Pfam" id="PF00795">
    <property type="entry name" value="CN_hydrolase"/>
    <property type="match status" value="1"/>
</dbReference>
<dbReference type="AlphaFoldDB" id="E8QXA4"/>
<dbReference type="KEGG" id="ipa:Isop_1360"/>
<dbReference type="STRING" id="575540.Isop_1360"/>
<dbReference type="PANTHER" id="PTHR43674">
    <property type="entry name" value="NITRILASE C965.09-RELATED"/>
    <property type="match status" value="1"/>
</dbReference>
<dbReference type="Proteomes" id="UP000008631">
    <property type="component" value="Chromosome"/>
</dbReference>
<sequence>MSLTTAEVTIAAVQMEPSLGRVEANVSEMLRLFEEAVDQGAKLVAFPECAVTGYGFESRAEGWEVSEPRDGPSVSRFVEVCRRRDAFAVVGTLERDETGPTPRLYNAAVLVGPQGVVDSYRKVHLPFLGIDRFVDPGDRPFAVVEAAGIKIGMLICYDVSFPEAARVLTLKGAELLVVPTNWPTHSECAAEHVIPTRAHENVIYVMAVNRVGDERGFHFVGRSSIVDPTGRRLAMAPPDSPAILTATINPAHARVKRLVRVPDRHIIDRIADRRPEFYTALCHSPVAVGDGPSSQPRP</sequence>
<reference key="1">
    <citation type="submission" date="2010-11" db="EMBL/GenBank/DDBJ databases">
        <title>The complete sequence of chromosome of Isophaera pallida ATCC 43644.</title>
        <authorList>
            <consortium name="US DOE Joint Genome Institute (JGI-PGF)"/>
            <person name="Lucas S."/>
            <person name="Copeland A."/>
            <person name="Lapidus A."/>
            <person name="Bruce D."/>
            <person name="Goodwin L."/>
            <person name="Pitluck S."/>
            <person name="Kyrpides N."/>
            <person name="Mavromatis K."/>
            <person name="Pagani I."/>
            <person name="Ivanova N."/>
            <person name="Saunders E."/>
            <person name="Brettin T."/>
            <person name="Detter J.C."/>
            <person name="Han C."/>
            <person name="Tapia R."/>
            <person name="Land M."/>
            <person name="Hauser L."/>
            <person name="Markowitz V."/>
            <person name="Cheng J.-F."/>
            <person name="Hugenholtz P."/>
            <person name="Woyke T."/>
            <person name="Wu D."/>
            <person name="Eisen J.A."/>
        </authorList>
    </citation>
    <scope>NUCLEOTIDE SEQUENCE</scope>
    <source>
        <strain>ATCC 43644</strain>
    </source>
</reference>
<dbReference type="GO" id="GO:0016811">
    <property type="term" value="F:hydrolase activity, acting on carbon-nitrogen (but not peptide) bonds, in linear amides"/>
    <property type="evidence" value="ECO:0007669"/>
    <property type="project" value="TreeGrafter"/>
</dbReference>
<organism evidence="4 5">
    <name type="scientific">Isosphaera pallida (strain ATCC 43644 / DSM 9630 / IS1B)</name>
    <dbReference type="NCBI Taxonomy" id="575540"/>
    <lineage>
        <taxon>Bacteria</taxon>
        <taxon>Pseudomonadati</taxon>
        <taxon>Planctomycetota</taxon>
        <taxon>Planctomycetia</taxon>
        <taxon>Isosphaerales</taxon>
        <taxon>Isosphaeraceae</taxon>
        <taxon>Isosphaera</taxon>
    </lineage>
</organism>
<evidence type="ECO:0000256" key="2">
    <source>
        <dbReference type="ARBA" id="ARBA00022801"/>
    </source>
</evidence>
<dbReference type="InParanoid" id="E8QXA4"/>
<dbReference type="EMBL" id="CP002353">
    <property type="protein sequence ID" value="ADV61945.1"/>
    <property type="molecule type" value="Genomic_DNA"/>
</dbReference>
<evidence type="ECO:0000313" key="5">
    <source>
        <dbReference type="Proteomes" id="UP000008631"/>
    </source>
</evidence>
<dbReference type="eggNOG" id="COG0388">
    <property type="taxonomic scope" value="Bacteria"/>
</dbReference>
<accession>E8QXA4</accession>
<dbReference type="PROSITE" id="PS01227">
    <property type="entry name" value="UPF0012"/>
    <property type="match status" value="1"/>
</dbReference>
<comment type="similarity">
    <text evidence="1">Belongs to the carbon-nitrogen hydrolase superfamily. NIT1/NIT2 family.</text>
</comment>
<dbReference type="InterPro" id="IPR001110">
    <property type="entry name" value="UPF0012_CS"/>
</dbReference>
<feature type="domain" description="CN hydrolase" evidence="3">
    <location>
        <begin position="8"/>
        <end position="250"/>
    </location>
</feature>
<name>E8QXA4_ISOPI</name>
<dbReference type="PANTHER" id="PTHR43674:SF2">
    <property type="entry name" value="BETA-UREIDOPROPIONASE"/>
    <property type="match status" value="1"/>
</dbReference>
<proteinExistence type="inferred from homology"/>
<evidence type="ECO:0000313" key="4">
    <source>
        <dbReference type="EMBL" id="ADV61945.1"/>
    </source>
</evidence>
<dbReference type="Gene3D" id="3.60.110.10">
    <property type="entry name" value="Carbon-nitrogen hydrolase"/>
    <property type="match status" value="1"/>
</dbReference>
<dbReference type="InterPro" id="IPR050345">
    <property type="entry name" value="Aliph_Amidase/BUP"/>
</dbReference>
<evidence type="ECO:0000256" key="1">
    <source>
        <dbReference type="ARBA" id="ARBA00010613"/>
    </source>
</evidence>
<dbReference type="InterPro" id="IPR036526">
    <property type="entry name" value="C-N_Hydrolase_sf"/>
</dbReference>
<reference evidence="4 5" key="2">
    <citation type="journal article" date="2011" name="Stand. Genomic Sci.">
        <title>Complete genome sequence of Isosphaera pallida type strain (IS1B).</title>
        <authorList>
            <consortium name="US DOE Joint Genome Institute (JGI-PGF)"/>
            <person name="Goker M."/>
            <person name="Cleland D."/>
            <person name="Saunders E."/>
            <person name="Lapidus A."/>
            <person name="Nolan M."/>
            <person name="Lucas S."/>
            <person name="Hammon N."/>
            <person name="Deshpande S."/>
            <person name="Cheng J.F."/>
            <person name="Tapia R."/>
            <person name="Han C."/>
            <person name="Goodwin L."/>
            <person name="Pitluck S."/>
            <person name="Liolios K."/>
            <person name="Pagani I."/>
            <person name="Ivanova N."/>
            <person name="Mavromatis K."/>
            <person name="Pati A."/>
            <person name="Chen A."/>
            <person name="Palaniappan K."/>
            <person name="Land M."/>
            <person name="Hauser L."/>
            <person name="Chang Y.J."/>
            <person name="Jeffries C.D."/>
            <person name="Detter J.C."/>
            <person name="Beck B."/>
            <person name="Woyke T."/>
            <person name="Bristow J."/>
            <person name="Eisen J.A."/>
            <person name="Markowitz V."/>
            <person name="Hugenholtz P."/>
            <person name="Kyrpides N.C."/>
            <person name="Klenk H.P."/>
        </authorList>
    </citation>
    <scope>NUCLEOTIDE SEQUENCE [LARGE SCALE GENOMIC DNA]</scope>
    <source>
        <strain evidence="5">ATCC 43644 / DSM 9630 / IS1B</strain>
    </source>
</reference>
<dbReference type="PROSITE" id="PS50263">
    <property type="entry name" value="CN_HYDROLASE"/>
    <property type="match status" value="1"/>
</dbReference>
<gene>
    <name evidence="4" type="ordered locus">Isop_1360</name>
</gene>
<dbReference type="InterPro" id="IPR003010">
    <property type="entry name" value="C-N_Hydrolase"/>
</dbReference>